<organism evidence="1">
    <name type="scientific">marine metagenome</name>
    <dbReference type="NCBI Taxonomy" id="408172"/>
    <lineage>
        <taxon>unclassified sequences</taxon>
        <taxon>metagenomes</taxon>
        <taxon>ecological metagenomes</taxon>
    </lineage>
</organism>
<sequence length="84" mass="9005">MQYKVIVEDADRGLMGDNSGMETSAAILADKVNEAIKDGWEPLGGIAHSENRQENPFLLQAMINRSPIPAGDAEEVPSPVPTEA</sequence>
<reference evidence="1" key="1">
    <citation type="submission" date="2018-05" db="EMBL/GenBank/DDBJ databases">
        <authorList>
            <person name="Lanie J.A."/>
            <person name="Ng W.-L."/>
            <person name="Kazmierczak K.M."/>
            <person name="Andrzejewski T.M."/>
            <person name="Davidsen T.M."/>
            <person name="Wayne K.J."/>
            <person name="Tettelin H."/>
            <person name="Glass J.I."/>
            <person name="Rusch D."/>
            <person name="Podicherti R."/>
            <person name="Tsui H.-C.T."/>
            <person name="Winkler M.E."/>
        </authorList>
    </citation>
    <scope>NUCLEOTIDE SEQUENCE</scope>
</reference>
<dbReference type="AlphaFoldDB" id="A0A382QPX4"/>
<accession>A0A382QPX4</accession>
<evidence type="ECO:0000313" key="1">
    <source>
        <dbReference type="EMBL" id="SVC87007.1"/>
    </source>
</evidence>
<evidence type="ECO:0008006" key="2">
    <source>
        <dbReference type="Google" id="ProtNLM"/>
    </source>
</evidence>
<proteinExistence type="predicted"/>
<protein>
    <recommendedName>
        <fullName evidence="2">DUF1737 domain-containing protein</fullName>
    </recommendedName>
</protein>
<name>A0A382QPX4_9ZZZZ</name>
<dbReference type="EMBL" id="UINC01115746">
    <property type="protein sequence ID" value="SVC87007.1"/>
    <property type="molecule type" value="Genomic_DNA"/>
</dbReference>
<gene>
    <name evidence="1" type="ORF">METZ01_LOCUS339861</name>
</gene>